<evidence type="ECO:0000313" key="2">
    <source>
        <dbReference type="Proteomes" id="UP000001784"/>
    </source>
</evidence>
<keyword evidence="2" id="KW-1185">Reference proteome</keyword>
<sequence>MRDWDADAGRFVNDLIEVWTQTRFKPLARTARKHREALTVLVGEVFRRKGGNDRKKADEARSEVLKYVLERMKLELEFEHFVLFKEAETIRVVLEDAFGMAQGAEEDRVLIPRRQEAVRMIVRCLFAGPLKSADTKDVAVFLRFFSPAGDKTSVDQDRTQRIKSMVWLAYLLMDLVRVDRERACASGTGYLRCALTNLLDRAIEGKIINEETAVPSYNYEGGKWDDTLYGWLQGEDRRPLAEKLRRQFNLDNRLDHANRMLLAGHRECLYRQVLFLFC</sequence>
<protein>
    <submittedName>
        <fullName evidence="1">Uncharacterized protein</fullName>
    </submittedName>
</protein>
<evidence type="ECO:0000313" key="1">
    <source>
        <dbReference type="EMBL" id="ABK18780.1"/>
    </source>
</evidence>
<dbReference type="EMBL" id="CP000478">
    <property type="protein sequence ID" value="ABK18780.1"/>
    <property type="molecule type" value="Genomic_DNA"/>
</dbReference>
<dbReference type="OrthoDB" id="9830476at2"/>
<dbReference type="AlphaFoldDB" id="A0LMX8"/>
<dbReference type="Proteomes" id="UP000001784">
    <property type="component" value="Chromosome"/>
</dbReference>
<reference evidence="1 2" key="1">
    <citation type="submission" date="2006-10" db="EMBL/GenBank/DDBJ databases">
        <title>Complete sequence of Syntrophobacter fumaroxidans MPOB.</title>
        <authorList>
            <consortium name="US DOE Joint Genome Institute"/>
            <person name="Copeland A."/>
            <person name="Lucas S."/>
            <person name="Lapidus A."/>
            <person name="Barry K."/>
            <person name="Detter J.C."/>
            <person name="Glavina del Rio T."/>
            <person name="Hammon N."/>
            <person name="Israni S."/>
            <person name="Pitluck S."/>
            <person name="Goltsman E.G."/>
            <person name="Martinez M."/>
            <person name="Schmutz J."/>
            <person name="Larimer F."/>
            <person name="Land M."/>
            <person name="Hauser L."/>
            <person name="Kyrpides N."/>
            <person name="Kim E."/>
            <person name="Boone D.R."/>
            <person name="Brockman F."/>
            <person name="Culley D."/>
            <person name="Ferry J."/>
            <person name="Gunsalus R."/>
            <person name="McInerney M.J."/>
            <person name="Morrison M."/>
            <person name="Plugge C."/>
            <person name="Rohlin L."/>
            <person name="Scholten J."/>
            <person name="Sieber J."/>
            <person name="Stams A.J.M."/>
            <person name="Worm P."/>
            <person name="Henstra A.M."/>
            <person name="Richardson P."/>
        </authorList>
    </citation>
    <scope>NUCLEOTIDE SEQUENCE [LARGE SCALE GENOMIC DNA]</scope>
    <source>
        <strain evidence="2">DSM 10017 / MPOB</strain>
    </source>
</reference>
<dbReference type="InParanoid" id="A0LMX8"/>
<dbReference type="STRING" id="335543.Sfum_3107"/>
<organism evidence="1 2">
    <name type="scientific">Syntrophobacter fumaroxidans (strain DSM 10017 / MPOB)</name>
    <dbReference type="NCBI Taxonomy" id="335543"/>
    <lineage>
        <taxon>Bacteria</taxon>
        <taxon>Pseudomonadati</taxon>
        <taxon>Thermodesulfobacteriota</taxon>
        <taxon>Syntrophobacteria</taxon>
        <taxon>Syntrophobacterales</taxon>
        <taxon>Syntrophobacteraceae</taxon>
        <taxon>Syntrophobacter</taxon>
    </lineage>
</organism>
<dbReference type="HOGENOM" id="CLU_1000885_0_0_7"/>
<dbReference type="RefSeq" id="WP_011699905.1">
    <property type="nucleotide sequence ID" value="NC_008554.1"/>
</dbReference>
<dbReference type="KEGG" id="sfu:Sfum_3107"/>
<accession>A0LMX8</accession>
<gene>
    <name evidence="1" type="ordered locus">Sfum_3107</name>
</gene>
<proteinExistence type="predicted"/>
<name>A0LMX8_SYNFM</name>